<name>A0A8S3X8Y1_PARAO</name>
<keyword evidence="2" id="KW-0472">Membrane</keyword>
<feature type="region of interest" description="Disordered" evidence="1">
    <location>
        <begin position="56"/>
        <end position="91"/>
    </location>
</feature>
<organism evidence="4 5">
    <name type="scientific">Parnassius apollo</name>
    <name type="common">Apollo butterfly</name>
    <name type="synonym">Papilio apollo</name>
    <dbReference type="NCBI Taxonomy" id="110799"/>
    <lineage>
        <taxon>Eukaryota</taxon>
        <taxon>Metazoa</taxon>
        <taxon>Ecdysozoa</taxon>
        <taxon>Arthropoda</taxon>
        <taxon>Hexapoda</taxon>
        <taxon>Insecta</taxon>
        <taxon>Pterygota</taxon>
        <taxon>Neoptera</taxon>
        <taxon>Endopterygota</taxon>
        <taxon>Lepidoptera</taxon>
        <taxon>Glossata</taxon>
        <taxon>Ditrysia</taxon>
        <taxon>Papilionoidea</taxon>
        <taxon>Papilionidae</taxon>
        <taxon>Parnassiinae</taxon>
        <taxon>Parnassini</taxon>
        <taxon>Parnassius</taxon>
        <taxon>Parnassius</taxon>
    </lineage>
</organism>
<keyword evidence="3" id="KW-0732">Signal</keyword>
<sequence>MILRCGLLILFLSFVTTSENVYKNGRLKSDPEFSTYSSWPSLHSGARLMNIRKRETQGQVGENEGGGTNIKFSNPSPELKPLSQNTDGKQIGNINNSTTKILQEDHAKANINQTINELHKEIVPPTKPTVSVHGVEAKNNETTVKAGSIPLDINNPGVLKRGLIVFGGFALMAVAYFIFYRWNHKKIDVNNSHGTSETNQFRYGVLQSDDRRDNMELSRIPLTMESDDDDDEDLEIFDLGQKKKSLSYVNLQSNEDEAVSNSIDIDKDKDLLLDIEDASSDTLINWSNNVSCWDYW</sequence>
<protein>
    <submittedName>
        <fullName evidence="4">(apollo) hypothetical protein</fullName>
    </submittedName>
</protein>
<feature type="chain" id="PRO_5035895221" evidence="3">
    <location>
        <begin position="19"/>
        <end position="296"/>
    </location>
</feature>
<proteinExistence type="predicted"/>
<dbReference type="EMBL" id="CAJQZP010001030">
    <property type="protein sequence ID" value="CAG5009798.1"/>
    <property type="molecule type" value="Genomic_DNA"/>
</dbReference>
<reference evidence="4" key="1">
    <citation type="submission" date="2021-04" db="EMBL/GenBank/DDBJ databases">
        <authorList>
            <person name="Tunstrom K."/>
        </authorList>
    </citation>
    <scope>NUCLEOTIDE SEQUENCE</scope>
</reference>
<keyword evidence="2" id="KW-0812">Transmembrane</keyword>
<comment type="caution">
    <text evidence="4">The sequence shown here is derived from an EMBL/GenBank/DDBJ whole genome shotgun (WGS) entry which is preliminary data.</text>
</comment>
<keyword evidence="2" id="KW-1133">Transmembrane helix</keyword>
<evidence type="ECO:0000256" key="2">
    <source>
        <dbReference type="SAM" id="Phobius"/>
    </source>
</evidence>
<evidence type="ECO:0000256" key="1">
    <source>
        <dbReference type="SAM" id="MobiDB-lite"/>
    </source>
</evidence>
<evidence type="ECO:0000313" key="5">
    <source>
        <dbReference type="Proteomes" id="UP000691718"/>
    </source>
</evidence>
<dbReference type="OrthoDB" id="7477590at2759"/>
<feature type="transmembrane region" description="Helical" evidence="2">
    <location>
        <begin position="163"/>
        <end position="182"/>
    </location>
</feature>
<keyword evidence="5" id="KW-1185">Reference proteome</keyword>
<evidence type="ECO:0000313" key="4">
    <source>
        <dbReference type="EMBL" id="CAG5009798.1"/>
    </source>
</evidence>
<gene>
    <name evidence="4" type="ORF">PAPOLLO_LOCUS15289</name>
</gene>
<dbReference type="Proteomes" id="UP000691718">
    <property type="component" value="Unassembled WGS sequence"/>
</dbReference>
<dbReference type="AlphaFoldDB" id="A0A8S3X8Y1"/>
<evidence type="ECO:0000256" key="3">
    <source>
        <dbReference type="SAM" id="SignalP"/>
    </source>
</evidence>
<accession>A0A8S3X8Y1</accession>
<feature type="signal peptide" evidence="3">
    <location>
        <begin position="1"/>
        <end position="18"/>
    </location>
</feature>
<feature type="compositionally biased region" description="Polar residues" evidence="1">
    <location>
        <begin position="70"/>
        <end position="91"/>
    </location>
</feature>